<name>A0ABW7N6B4_9BACT</name>
<dbReference type="SUPFAM" id="SSF141072">
    <property type="entry name" value="CalX-like"/>
    <property type="match status" value="1"/>
</dbReference>
<gene>
    <name evidence="4" type="ORF">ACHKAR_06815</name>
</gene>
<evidence type="ECO:0000256" key="1">
    <source>
        <dbReference type="ARBA" id="ARBA00022729"/>
    </source>
</evidence>
<dbReference type="Proteomes" id="UP001610063">
    <property type="component" value="Unassembled WGS sequence"/>
</dbReference>
<feature type="chain" id="PRO_5046677305" evidence="2">
    <location>
        <begin position="25"/>
        <end position="587"/>
    </location>
</feature>
<feature type="domain" description="SbsA Ig-like" evidence="3">
    <location>
        <begin position="54"/>
        <end position="138"/>
    </location>
</feature>
<dbReference type="RefSeq" id="WP_395416711.1">
    <property type="nucleotide sequence ID" value="NZ_JBIPKE010000014.1"/>
</dbReference>
<dbReference type="PROSITE" id="PS51257">
    <property type="entry name" value="PROKAR_LIPOPROTEIN"/>
    <property type="match status" value="1"/>
</dbReference>
<accession>A0ABW7N6B4</accession>
<organism evidence="4 5">
    <name type="scientific">Marinoscillum luteum</name>
    <dbReference type="NCBI Taxonomy" id="861051"/>
    <lineage>
        <taxon>Bacteria</taxon>
        <taxon>Pseudomonadati</taxon>
        <taxon>Bacteroidota</taxon>
        <taxon>Cytophagia</taxon>
        <taxon>Cytophagales</taxon>
        <taxon>Reichenbachiellaceae</taxon>
        <taxon>Marinoscillum</taxon>
    </lineage>
</organism>
<dbReference type="Gene3D" id="2.60.40.2030">
    <property type="match status" value="1"/>
</dbReference>
<keyword evidence="1 2" id="KW-0732">Signal</keyword>
<evidence type="ECO:0000259" key="3">
    <source>
        <dbReference type="Pfam" id="PF13205"/>
    </source>
</evidence>
<dbReference type="EMBL" id="JBIPKE010000014">
    <property type="protein sequence ID" value="MFH6983143.1"/>
    <property type="molecule type" value="Genomic_DNA"/>
</dbReference>
<evidence type="ECO:0000313" key="5">
    <source>
        <dbReference type="Proteomes" id="UP001610063"/>
    </source>
</evidence>
<dbReference type="Pfam" id="PF13205">
    <property type="entry name" value="Big_5"/>
    <property type="match status" value="1"/>
</dbReference>
<protein>
    <submittedName>
        <fullName evidence="4">Ig-like domain-containing protein</fullName>
    </submittedName>
</protein>
<dbReference type="InterPro" id="IPR032812">
    <property type="entry name" value="SbsA_Ig"/>
</dbReference>
<evidence type="ECO:0000313" key="4">
    <source>
        <dbReference type="EMBL" id="MFH6983143.1"/>
    </source>
</evidence>
<proteinExistence type="predicted"/>
<evidence type="ECO:0000256" key="2">
    <source>
        <dbReference type="SAM" id="SignalP"/>
    </source>
</evidence>
<comment type="caution">
    <text evidence="4">The sequence shown here is derived from an EMBL/GenBank/DDBJ whole genome shotgun (WGS) entry which is preliminary data.</text>
</comment>
<feature type="signal peptide" evidence="2">
    <location>
        <begin position="1"/>
        <end position="24"/>
    </location>
</feature>
<reference evidence="4 5" key="1">
    <citation type="journal article" date="2013" name="Int. J. Syst. Evol. Microbiol.">
        <title>Marinoscillum luteum sp. nov., isolated from marine sediment.</title>
        <authorList>
            <person name="Cha I.T."/>
            <person name="Park S.J."/>
            <person name="Kim S.J."/>
            <person name="Kim J.G."/>
            <person name="Jung M.Y."/>
            <person name="Shin K.S."/>
            <person name="Kwon K.K."/>
            <person name="Yang S.H."/>
            <person name="Seo Y.S."/>
            <person name="Rhee S.K."/>
        </authorList>
    </citation>
    <scope>NUCLEOTIDE SEQUENCE [LARGE SCALE GENOMIC DNA]</scope>
    <source>
        <strain evidence="4 5">KCTC 23939</strain>
    </source>
</reference>
<sequence>MKNINSNIKYLIALLVVSMTLLTACTEEENPAISNDLRVISITYNATALEEGSEVETENPQIEMVFSHSLNTTALEEALSISNVTDYVFSYDETNSFVTIAFSSPLDYETSYTLSLPGGSYGASGEALVDDYALTFSTKAFVPSQVTLSVDKTGLLEGESASISATINQPTTVDVTVSLSFAGNAIHGMDYSLSAESLSIPKGSTSSTVTLTAINDSDIEGEESVQVTIGELINAVESATQHINLTINDELPALIIKGVMALRWATETDGNSGKAVHLKAVEDIADLSLYSLGVANNGGGTDSIEFNLPTMSVLAGEDILIAREPSALESYFETTCYGEFEHTIQTDEMSQNGDDAIELFKGTAVIETYGDADIDGTDQSWEYAGSWAYKLGGNWTTGLVNCSEGSSSTLESDCIYPLCDNPLILKGVLAISWDGSGTNGGKAVHLLANRDIADLGVYGVGVANNGGGTDGLEYSLTSMSVSEGDHILLAREVNTLSTYFGTCFSGFNHVFETDAMNQNGDDAIELFEGSTIIEVFGDSDVDGTGQPWEYAGSWAYKVGSKWTHGGVDCAATSTTTQNSACPYTFCD</sequence>
<keyword evidence="5" id="KW-1185">Reference proteome</keyword>
<dbReference type="InterPro" id="IPR038081">
    <property type="entry name" value="CalX-like_sf"/>
</dbReference>